<dbReference type="SUPFAM" id="SSF46689">
    <property type="entry name" value="Homeodomain-like"/>
    <property type="match status" value="1"/>
</dbReference>
<dbReference type="InterPro" id="IPR036271">
    <property type="entry name" value="Tet_transcr_reg_TetR-rel_C_sf"/>
</dbReference>
<dbReference type="PRINTS" id="PR00455">
    <property type="entry name" value="HTHTETR"/>
</dbReference>
<gene>
    <name evidence="4" type="ORF">ACFSCS_03795</name>
</gene>
<feature type="DNA-binding region" description="H-T-H motif" evidence="2">
    <location>
        <begin position="28"/>
        <end position="47"/>
    </location>
</feature>
<evidence type="ECO:0000256" key="2">
    <source>
        <dbReference type="PROSITE-ProRule" id="PRU00335"/>
    </source>
</evidence>
<comment type="caution">
    <text evidence="4">The sequence shown here is derived from an EMBL/GenBank/DDBJ whole genome shotgun (WGS) entry which is preliminary data.</text>
</comment>
<dbReference type="Pfam" id="PF17940">
    <property type="entry name" value="TetR_C_31"/>
    <property type="match status" value="1"/>
</dbReference>
<evidence type="ECO:0000313" key="4">
    <source>
        <dbReference type="EMBL" id="MFD1889309.1"/>
    </source>
</evidence>
<keyword evidence="1 2" id="KW-0238">DNA-binding</keyword>
<accession>A0ABW4RUD8</accession>
<protein>
    <submittedName>
        <fullName evidence="4">TetR/AcrR family transcriptional regulator</fullName>
    </submittedName>
</protein>
<dbReference type="RefSeq" id="WP_343872313.1">
    <property type="nucleotide sequence ID" value="NZ_BAAAIX010000007.1"/>
</dbReference>
<proteinExistence type="predicted"/>
<keyword evidence="5" id="KW-1185">Reference proteome</keyword>
<dbReference type="SUPFAM" id="SSF48498">
    <property type="entry name" value="Tetracyclin repressor-like, C-terminal domain"/>
    <property type="match status" value="1"/>
</dbReference>
<evidence type="ECO:0000259" key="3">
    <source>
        <dbReference type="PROSITE" id="PS50977"/>
    </source>
</evidence>
<dbReference type="InterPro" id="IPR041583">
    <property type="entry name" value="TetR_C_31"/>
</dbReference>
<dbReference type="Proteomes" id="UP001597326">
    <property type="component" value="Unassembled WGS sequence"/>
</dbReference>
<reference evidence="5" key="1">
    <citation type="journal article" date="2019" name="Int. J. Syst. Evol. Microbiol.">
        <title>The Global Catalogue of Microorganisms (GCM) 10K type strain sequencing project: providing services to taxonomists for standard genome sequencing and annotation.</title>
        <authorList>
            <consortium name="The Broad Institute Genomics Platform"/>
            <consortium name="The Broad Institute Genome Sequencing Center for Infectious Disease"/>
            <person name="Wu L."/>
            <person name="Ma J."/>
        </authorList>
    </citation>
    <scope>NUCLEOTIDE SEQUENCE [LARGE SCALE GENOMIC DNA]</scope>
    <source>
        <strain evidence="5">CAIM 431</strain>
    </source>
</reference>
<dbReference type="InterPro" id="IPR001647">
    <property type="entry name" value="HTH_TetR"/>
</dbReference>
<feature type="domain" description="HTH tetR-type" evidence="3">
    <location>
        <begin position="5"/>
        <end position="65"/>
    </location>
</feature>
<evidence type="ECO:0000256" key="1">
    <source>
        <dbReference type="ARBA" id="ARBA00023125"/>
    </source>
</evidence>
<organism evidence="4 5">
    <name type="scientific">Luteococcus peritonei</name>
    <dbReference type="NCBI Taxonomy" id="88874"/>
    <lineage>
        <taxon>Bacteria</taxon>
        <taxon>Bacillati</taxon>
        <taxon>Actinomycetota</taxon>
        <taxon>Actinomycetes</taxon>
        <taxon>Propionibacteriales</taxon>
        <taxon>Propionibacteriaceae</taxon>
        <taxon>Luteococcus</taxon>
    </lineage>
</organism>
<evidence type="ECO:0000313" key="5">
    <source>
        <dbReference type="Proteomes" id="UP001597326"/>
    </source>
</evidence>
<dbReference type="InterPro" id="IPR009057">
    <property type="entry name" value="Homeodomain-like_sf"/>
</dbReference>
<dbReference type="Pfam" id="PF00440">
    <property type="entry name" value="TetR_N"/>
    <property type="match status" value="1"/>
</dbReference>
<name>A0ABW4RUD8_9ACTN</name>
<dbReference type="PROSITE" id="PS50977">
    <property type="entry name" value="HTH_TETR_2"/>
    <property type="match status" value="1"/>
</dbReference>
<dbReference type="Gene3D" id="1.10.357.10">
    <property type="entry name" value="Tetracycline Repressor, domain 2"/>
    <property type="match status" value="1"/>
</dbReference>
<dbReference type="EMBL" id="JBHUFZ010000008">
    <property type="protein sequence ID" value="MFD1889309.1"/>
    <property type="molecule type" value="Genomic_DNA"/>
</dbReference>
<sequence>MAGHNSTREQLLDAALQLVVEGGVAQVSHRSVEERAGAARGSTRYWFGTREALLAELVGHLAERDRLLLEQAQQAMLPAGAGEEVAHAAVTEFAAALLADREGSLARFELYLYAARRPELRAVVQRWSESFTSLGAQHLPEPDSEQTRTRAALLSATLDGLALHALAAPDEGRDAAAPEWFSTQALGPR</sequence>